<protein>
    <submittedName>
        <fullName evidence="1">Uncharacterized protein</fullName>
    </submittedName>
</protein>
<proteinExistence type="predicted"/>
<dbReference type="EMBL" id="MK072251">
    <property type="protein sequence ID" value="AYV80872.1"/>
    <property type="molecule type" value="Genomic_DNA"/>
</dbReference>
<organism evidence="1">
    <name type="scientific">Harvfovirus sp</name>
    <dbReference type="NCBI Taxonomy" id="2487768"/>
    <lineage>
        <taxon>Viruses</taxon>
        <taxon>Varidnaviria</taxon>
        <taxon>Bamfordvirae</taxon>
        <taxon>Nucleocytoviricota</taxon>
        <taxon>Megaviricetes</taxon>
        <taxon>Imitervirales</taxon>
        <taxon>Mimiviridae</taxon>
        <taxon>Klosneuvirinae</taxon>
    </lineage>
</organism>
<gene>
    <name evidence="1" type="ORF">Harvfovirus9_2</name>
</gene>
<sequence>MAAAQHTESKDSDSVALTGYEAFVALMPKLVPLEMLIKTMGYGPFLPQSLLNLLSLNFTITMSSKGSFMLELFDDQKTELAQKIIDFYTQYTKHSCHSKAFLKKNILGSAQKIFSDERAKIWKYLETKAPGEMSYLDQGKRDPVLPPTSGLREFICRPFISKKHGQVQVEFFRIVINEPGLPPKEYYIKYQQNTLLTAHQAALMNKSNELNKKGKKAEAEDLWMNEFTNIILSGWVFSSWTEVLSSHEKGTNCDQELYKVLIH</sequence>
<accession>A0A3G5A109</accession>
<reference evidence="1" key="1">
    <citation type="submission" date="2018-10" db="EMBL/GenBank/DDBJ databases">
        <title>Hidden diversity of soil giant viruses.</title>
        <authorList>
            <person name="Schulz F."/>
            <person name="Alteio L."/>
            <person name="Goudeau D."/>
            <person name="Ryan E.M."/>
            <person name="Malmstrom R.R."/>
            <person name="Blanchard J."/>
            <person name="Woyke T."/>
        </authorList>
    </citation>
    <scope>NUCLEOTIDE SEQUENCE</scope>
    <source>
        <strain evidence="1">HAV1</strain>
    </source>
</reference>
<name>A0A3G5A109_9VIRU</name>
<evidence type="ECO:0000313" key="1">
    <source>
        <dbReference type="EMBL" id="AYV80872.1"/>
    </source>
</evidence>